<dbReference type="EMBL" id="AYXG01000246">
    <property type="protein sequence ID" value="EWC58240.1"/>
    <property type="molecule type" value="Genomic_DNA"/>
</dbReference>
<accession>W7IBS6</accession>
<dbReference type="Proteomes" id="UP000019277">
    <property type="component" value="Unassembled WGS sequence"/>
</dbReference>
<dbReference type="CDD" id="cd00685">
    <property type="entry name" value="Trans_IPPS_HT"/>
    <property type="match status" value="1"/>
</dbReference>
<evidence type="ECO:0000256" key="1">
    <source>
        <dbReference type="ARBA" id="ARBA00001946"/>
    </source>
</evidence>
<dbReference type="EC" id="2.5.1.10" evidence="7"/>
<dbReference type="SFLD" id="SFLDS00005">
    <property type="entry name" value="Isoprenoid_Synthase_Type_I"/>
    <property type="match status" value="1"/>
</dbReference>
<evidence type="ECO:0000256" key="2">
    <source>
        <dbReference type="ARBA" id="ARBA00006706"/>
    </source>
</evidence>
<dbReference type="GO" id="GO:0046872">
    <property type="term" value="F:metal ion binding"/>
    <property type="evidence" value="ECO:0007669"/>
    <property type="project" value="UniProtKB-KW"/>
</dbReference>
<dbReference type="InterPro" id="IPR008949">
    <property type="entry name" value="Isoprenoid_synthase_dom_sf"/>
</dbReference>
<dbReference type="GO" id="GO:0004161">
    <property type="term" value="F:dimethylallyltranstransferase activity"/>
    <property type="evidence" value="ECO:0007669"/>
    <property type="project" value="UniProtKB-EC"/>
</dbReference>
<evidence type="ECO:0000313" key="7">
    <source>
        <dbReference type="EMBL" id="EWC58240.1"/>
    </source>
</evidence>
<organism evidence="7 8">
    <name type="scientific">Actinokineospora spheciospongiae</name>
    <dbReference type="NCBI Taxonomy" id="909613"/>
    <lineage>
        <taxon>Bacteria</taxon>
        <taxon>Bacillati</taxon>
        <taxon>Actinomycetota</taxon>
        <taxon>Actinomycetes</taxon>
        <taxon>Pseudonocardiales</taxon>
        <taxon>Pseudonocardiaceae</taxon>
        <taxon>Actinokineospora</taxon>
    </lineage>
</organism>
<dbReference type="PATRIC" id="fig|909613.9.peg.6498"/>
<dbReference type="RefSeq" id="WP_035290429.1">
    <property type="nucleotide sequence ID" value="NZ_AYXG01000246.1"/>
</dbReference>
<dbReference type="AlphaFoldDB" id="W7IBS6"/>
<dbReference type="PANTHER" id="PTHR12001">
    <property type="entry name" value="GERANYLGERANYL PYROPHOSPHATE SYNTHASE"/>
    <property type="match status" value="1"/>
</dbReference>
<dbReference type="PROSITE" id="PS00723">
    <property type="entry name" value="POLYPRENYL_SYNTHASE_1"/>
    <property type="match status" value="1"/>
</dbReference>
<evidence type="ECO:0000313" key="8">
    <source>
        <dbReference type="Proteomes" id="UP000019277"/>
    </source>
</evidence>
<evidence type="ECO:0000256" key="4">
    <source>
        <dbReference type="ARBA" id="ARBA00022723"/>
    </source>
</evidence>
<dbReference type="InterPro" id="IPR000092">
    <property type="entry name" value="Polyprenyl_synt"/>
</dbReference>
<dbReference type="STRING" id="909613.UO65_6501"/>
<dbReference type="GO" id="GO:0004337">
    <property type="term" value="F:(2E,6E)-farnesyl diphosphate synthase activity"/>
    <property type="evidence" value="ECO:0007669"/>
    <property type="project" value="UniProtKB-EC"/>
</dbReference>
<dbReference type="GO" id="GO:0008299">
    <property type="term" value="P:isoprenoid biosynthetic process"/>
    <property type="evidence" value="ECO:0007669"/>
    <property type="project" value="InterPro"/>
</dbReference>
<comment type="similarity">
    <text evidence="2 6">Belongs to the FPP/GGPP synthase family.</text>
</comment>
<sequence>MRFTGEAAPRAVRRSAHEDFPGWHRRVRAEAADHVRDFVARRAAEHLTPETEVIGRVLVDFVGRGKYLRSTFVLAGWLCGAAQTPAALRAAASAELLHCFALIQDDVMDESATRRGRPAAHVRFADWHRRCGLTGSAERFGESAAVLAADLCLVWAAQMLRESGLSADAVTRALPRYDWLRAELAVGQFRDLVNQVAEEPSLGEVLAVARAKSGHYTVRRPLELGAELAGCDQEVIGALGEYGDAIGEAFQLRDDLLGVFGDPAATGKPLGDDLRAGKATSVVVVARDLATPAQRRELDGLRGGAADEAEVRRWVRLIEGTGARAEVERLIDERLHRGVAALAPAPIPVVARDHLTGLALACGERGR</sequence>
<dbReference type="GO" id="GO:0004311">
    <property type="term" value="F:geranylgeranyl diphosphate synthase activity"/>
    <property type="evidence" value="ECO:0007669"/>
    <property type="project" value="UniProtKB-EC"/>
</dbReference>
<keyword evidence="5" id="KW-0460">Magnesium</keyword>
<dbReference type="OrthoDB" id="4497239at2"/>
<dbReference type="EC" id="2.5.1.29" evidence="7"/>
<dbReference type="Gene3D" id="1.10.600.10">
    <property type="entry name" value="Farnesyl Diphosphate Synthase"/>
    <property type="match status" value="1"/>
</dbReference>
<protein>
    <submittedName>
        <fullName evidence="7">Dimethylallyltransferase</fullName>
        <ecNumber evidence="7">2.5.1.1</ecNumber>
        <ecNumber evidence="7">2.5.1.10</ecNumber>
        <ecNumber evidence="7">2.5.1.29</ecNumber>
    </submittedName>
</protein>
<comment type="caution">
    <text evidence="7">The sequence shown here is derived from an EMBL/GenBank/DDBJ whole genome shotgun (WGS) entry which is preliminary data.</text>
</comment>
<keyword evidence="8" id="KW-1185">Reference proteome</keyword>
<reference evidence="7 8" key="1">
    <citation type="journal article" date="2014" name="Genome Announc.">
        <title>Draft Genome Sequence of the Antitrypanosomally Active Sponge-Associated Bacterium Actinokineospora sp. Strain EG49.</title>
        <authorList>
            <person name="Harjes J."/>
            <person name="Ryu T."/>
            <person name="Abdelmohsen U.R."/>
            <person name="Moitinho-Silva L."/>
            <person name="Horn H."/>
            <person name="Ravasi T."/>
            <person name="Hentschel U."/>
        </authorList>
    </citation>
    <scope>NUCLEOTIDE SEQUENCE [LARGE SCALE GENOMIC DNA]</scope>
    <source>
        <strain evidence="7 8">EG49</strain>
    </source>
</reference>
<keyword evidence="4" id="KW-0479">Metal-binding</keyword>
<evidence type="ECO:0000256" key="3">
    <source>
        <dbReference type="ARBA" id="ARBA00022679"/>
    </source>
</evidence>
<dbReference type="eggNOG" id="COG0142">
    <property type="taxonomic scope" value="Bacteria"/>
</dbReference>
<name>W7IBS6_9PSEU</name>
<evidence type="ECO:0000256" key="6">
    <source>
        <dbReference type="RuleBase" id="RU004466"/>
    </source>
</evidence>
<comment type="cofactor">
    <cofactor evidence="1">
        <name>Mg(2+)</name>
        <dbReference type="ChEBI" id="CHEBI:18420"/>
    </cofactor>
</comment>
<dbReference type="InterPro" id="IPR033749">
    <property type="entry name" value="Polyprenyl_synt_CS"/>
</dbReference>
<dbReference type="PROSITE" id="PS00444">
    <property type="entry name" value="POLYPRENYL_SYNTHASE_2"/>
    <property type="match status" value="1"/>
</dbReference>
<dbReference type="SUPFAM" id="SSF48576">
    <property type="entry name" value="Terpenoid synthases"/>
    <property type="match status" value="1"/>
</dbReference>
<evidence type="ECO:0000256" key="5">
    <source>
        <dbReference type="ARBA" id="ARBA00022842"/>
    </source>
</evidence>
<gene>
    <name evidence="7" type="ORF">UO65_6501</name>
</gene>
<dbReference type="PANTHER" id="PTHR12001:SF85">
    <property type="entry name" value="SHORT CHAIN ISOPRENYL DIPHOSPHATE SYNTHASE"/>
    <property type="match status" value="1"/>
</dbReference>
<keyword evidence="3 6" id="KW-0808">Transferase</keyword>
<dbReference type="EC" id="2.5.1.1" evidence="7"/>
<proteinExistence type="inferred from homology"/>
<dbReference type="Pfam" id="PF00348">
    <property type="entry name" value="polyprenyl_synt"/>
    <property type="match status" value="1"/>
</dbReference>